<organism evidence="1 2">
    <name type="scientific">Oesophagostomum dentatum</name>
    <name type="common">Nodular worm</name>
    <dbReference type="NCBI Taxonomy" id="61180"/>
    <lineage>
        <taxon>Eukaryota</taxon>
        <taxon>Metazoa</taxon>
        <taxon>Ecdysozoa</taxon>
        <taxon>Nematoda</taxon>
        <taxon>Chromadorea</taxon>
        <taxon>Rhabditida</taxon>
        <taxon>Rhabditina</taxon>
        <taxon>Rhabditomorpha</taxon>
        <taxon>Strongyloidea</taxon>
        <taxon>Strongylidae</taxon>
        <taxon>Oesophagostomum</taxon>
    </lineage>
</organism>
<protein>
    <submittedName>
        <fullName evidence="1">Uncharacterized protein</fullName>
    </submittedName>
</protein>
<evidence type="ECO:0000313" key="1">
    <source>
        <dbReference type="EMBL" id="KHJ75110.1"/>
    </source>
</evidence>
<name>A0A0B1RVN6_OESDE</name>
<keyword evidence="2" id="KW-1185">Reference proteome</keyword>
<gene>
    <name evidence="1" type="ORF">OESDEN_25274</name>
</gene>
<accession>A0A0B1RVN6</accession>
<proteinExistence type="predicted"/>
<sequence>MEVGRAQFRHRYGRDYNHDCDDDRALITGLWEPVKEMWDKKVKSGEDLRGLAREFGTEANANISVIRRGPADRRPPNYPLPIRSCESVVSTHQVMPPILSSIFSAFQYETCLRR</sequence>
<dbReference type="Proteomes" id="UP000053660">
    <property type="component" value="Unassembled WGS sequence"/>
</dbReference>
<dbReference type="AlphaFoldDB" id="A0A0B1RVN6"/>
<dbReference type="OrthoDB" id="5802353at2759"/>
<dbReference type="EMBL" id="KN613069">
    <property type="protein sequence ID" value="KHJ75110.1"/>
    <property type="molecule type" value="Genomic_DNA"/>
</dbReference>
<evidence type="ECO:0000313" key="2">
    <source>
        <dbReference type="Proteomes" id="UP000053660"/>
    </source>
</evidence>
<reference evidence="1 2" key="1">
    <citation type="submission" date="2014-03" db="EMBL/GenBank/DDBJ databases">
        <title>Draft genome of the hookworm Oesophagostomum dentatum.</title>
        <authorList>
            <person name="Mitreva M."/>
        </authorList>
    </citation>
    <scope>NUCLEOTIDE SEQUENCE [LARGE SCALE GENOMIC DNA]</scope>
    <source>
        <strain evidence="1 2">OD-Hann</strain>
    </source>
</reference>